<sequence>MTTSLRTIAALLQAFRLQNPTAPRLTWYGADSERVELSGRVLDNWVAKTANFLIEELDAEAGTVVALDLPIHWRSIVWTLASFATGGTVMTGQSDADETGYLGSCISSLTRANIVATANPVDVAQQCVVLAMNPCIVAVALPALAMRWTGDLPSDAVDYSGGVRAHADVFFADEAPDAGDTAWEHSVAGSAQTPEPGGLAVSFAQLFGPPTVETLDESIVGQRLLLEARDGWAKVLPAALRTWAAGGSVVLLDPSVTATDHLRSTENVTAG</sequence>
<evidence type="ECO:0000313" key="2">
    <source>
        <dbReference type="Proteomes" id="UP001595773"/>
    </source>
</evidence>
<dbReference type="EMBL" id="JBHSCQ010000022">
    <property type="protein sequence ID" value="MFC4266861.1"/>
    <property type="molecule type" value="Genomic_DNA"/>
</dbReference>
<dbReference type="SUPFAM" id="SSF56801">
    <property type="entry name" value="Acetyl-CoA synthetase-like"/>
    <property type="match status" value="1"/>
</dbReference>
<evidence type="ECO:0000313" key="1">
    <source>
        <dbReference type="EMBL" id="MFC4266861.1"/>
    </source>
</evidence>
<dbReference type="NCBIfam" id="TIGR03089">
    <property type="entry name" value="TIGR03089 family protein"/>
    <property type="match status" value="1"/>
</dbReference>
<dbReference type="InterPro" id="IPR042099">
    <property type="entry name" value="ANL_N_sf"/>
</dbReference>
<proteinExistence type="predicted"/>
<dbReference type="RefSeq" id="WP_230065916.1">
    <property type="nucleotide sequence ID" value="NZ_BAABLL010000010.1"/>
</dbReference>
<dbReference type="Proteomes" id="UP001595773">
    <property type="component" value="Unassembled WGS sequence"/>
</dbReference>
<keyword evidence="2" id="KW-1185">Reference proteome</keyword>
<gene>
    <name evidence="1" type="ORF">ACFOW9_14725</name>
</gene>
<accession>A0ABV8R3W1</accession>
<dbReference type="InterPro" id="IPR017523">
    <property type="entry name" value="Rv3268"/>
</dbReference>
<dbReference type="Gene3D" id="3.40.50.12780">
    <property type="entry name" value="N-terminal domain of ligase-like"/>
    <property type="match status" value="1"/>
</dbReference>
<name>A0ABV8R3W1_9MICC</name>
<protein>
    <submittedName>
        <fullName evidence="1">TIGR03089 family protein</fullName>
    </submittedName>
</protein>
<reference evidence="2" key="1">
    <citation type="journal article" date="2019" name="Int. J. Syst. Evol. Microbiol.">
        <title>The Global Catalogue of Microorganisms (GCM) 10K type strain sequencing project: providing services to taxonomists for standard genome sequencing and annotation.</title>
        <authorList>
            <consortium name="The Broad Institute Genomics Platform"/>
            <consortium name="The Broad Institute Genome Sequencing Center for Infectious Disease"/>
            <person name="Wu L."/>
            <person name="Ma J."/>
        </authorList>
    </citation>
    <scope>NUCLEOTIDE SEQUENCE [LARGE SCALE GENOMIC DNA]</scope>
    <source>
        <strain evidence="2">CGMCC 1.10698</strain>
    </source>
</reference>
<organism evidence="1 2">
    <name type="scientific">Arthrobacter cryoconiti</name>
    <dbReference type="NCBI Taxonomy" id="748907"/>
    <lineage>
        <taxon>Bacteria</taxon>
        <taxon>Bacillati</taxon>
        <taxon>Actinomycetota</taxon>
        <taxon>Actinomycetes</taxon>
        <taxon>Micrococcales</taxon>
        <taxon>Micrococcaceae</taxon>
        <taxon>Arthrobacter</taxon>
    </lineage>
</organism>
<comment type="caution">
    <text evidence="1">The sequence shown here is derived from an EMBL/GenBank/DDBJ whole genome shotgun (WGS) entry which is preliminary data.</text>
</comment>